<accession>A0A653T8G7</accession>
<sequence>MYEIKLKDGETDEKASISSYSSAVHIMLMNPVKQPFHHFD</sequence>
<evidence type="ECO:0000313" key="2">
    <source>
        <dbReference type="Proteomes" id="UP000433089"/>
    </source>
</evidence>
<name>A0A653T8G7_BACAB</name>
<protein>
    <submittedName>
        <fullName evidence="1">Uncharacterized protein</fullName>
    </submittedName>
</protein>
<reference evidence="1 2" key="1">
    <citation type="submission" date="2019-10" db="EMBL/GenBank/DDBJ databases">
        <authorList>
            <person name="Karimi E."/>
        </authorList>
    </citation>
    <scope>NUCLEOTIDE SEQUENCE [LARGE SCALE GENOMIC DNA]</scope>
    <source>
        <strain evidence="1">Bacillus sp. 348</strain>
    </source>
</reference>
<dbReference type="AlphaFoldDB" id="A0A653T8G7"/>
<dbReference type="EMBL" id="CABWLH010000009">
    <property type="protein sequence ID" value="VXB77497.1"/>
    <property type="molecule type" value="Genomic_DNA"/>
</dbReference>
<organism evidence="1 2">
    <name type="scientific">Bacillus altitudinis</name>
    <dbReference type="NCBI Taxonomy" id="293387"/>
    <lineage>
        <taxon>Bacteria</taxon>
        <taxon>Bacillati</taxon>
        <taxon>Bacillota</taxon>
        <taxon>Bacilli</taxon>
        <taxon>Bacillales</taxon>
        <taxon>Bacillaceae</taxon>
        <taxon>Bacillus</taxon>
    </lineage>
</organism>
<evidence type="ECO:0000313" key="1">
    <source>
        <dbReference type="EMBL" id="VXB77497.1"/>
    </source>
</evidence>
<proteinExistence type="predicted"/>
<dbReference type="Proteomes" id="UP000433089">
    <property type="component" value="Unassembled WGS sequence"/>
</dbReference>
<gene>
    <name evidence="1" type="ORF">BACI348_41523</name>
</gene>